<dbReference type="PANTHER" id="PTHR39084:SF1">
    <property type="entry name" value="DUF4010 DOMAIN-CONTAINING PROTEIN"/>
    <property type="match status" value="1"/>
</dbReference>
<evidence type="ECO:0000259" key="2">
    <source>
        <dbReference type="Pfam" id="PF13194"/>
    </source>
</evidence>
<feature type="transmembrane region" description="Helical" evidence="1">
    <location>
        <begin position="99"/>
        <end position="131"/>
    </location>
</feature>
<feature type="transmembrane region" description="Helical" evidence="1">
    <location>
        <begin position="211"/>
        <end position="231"/>
    </location>
</feature>
<dbReference type="PANTHER" id="PTHR39084">
    <property type="entry name" value="MEMBRANE PROTEIN-RELATED"/>
    <property type="match status" value="1"/>
</dbReference>
<feature type="transmembrane region" description="Helical" evidence="1">
    <location>
        <begin position="272"/>
        <end position="292"/>
    </location>
</feature>
<dbReference type="InterPro" id="IPR025105">
    <property type="entry name" value="DUF4010"/>
</dbReference>
<keyword evidence="1" id="KW-0812">Transmembrane</keyword>
<dbReference type="Proteomes" id="UP000249396">
    <property type="component" value="Unassembled WGS sequence"/>
</dbReference>
<proteinExistence type="predicted"/>
<keyword evidence="1" id="KW-1133">Transmembrane helix</keyword>
<dbReference type="EMBL" id="QJPH01000072">
    <property type="protein sequence ID" value="PZN86623.1"/>
    <property type="molecule type" value="Genomic_DNA"/>
</dbReference>
<organism evidence="3 4">
    <name type="scientific">Candidatus Methylumidiphilus alinenensis</name>
    <dbReference type="NCBI Taxonomy" id="2202197"/>
    <lineage>
        <taxon>Bacteria</taxon>
        <taxon>Pseudomonadati</taxon>
        <taxon>Pseudomonadota</taxon>
        <taxon>Gammaproteobacteria</taxon>
        <taxon>Methylococcales</taxon>
        <taxon>Candidatus Methylumidiphilus</taxon>
    </lineage>
</organism>
<comment type="caution">
    <text evidence="3">The sequence shown here is derived from an EMBL/GenBank/DDBJ whole genome shotgun (WGS) entry which is preliminary data.</text>
</comment>
<keyword evidence="1" id="KW-0472">Membrane</keyword>
<evidence type="ECO:0000313" key="3">
    <source>
        <dbReference type="EMBL" id="PZN86623.1"/>
    </source>
</evidence>
<evidence type="ECO:0000256" key="1">
    <source>
        <dbReference type="SAM" id="Phobius"/>
    </source>
</evidence>
<evidence type="ECO:0000313" key="4">
    <source>
        <dbReference type="Proteomes" id="UP000249396"/>
    </source>
</evidence>
<feature type="transmembrane region" description="Helical" evidence="1">
    <location>
        <begin position="402"/>
        <end position="423"/>
    </location>
</feature>
<accession>A0A2W4RUM4</accession>
<feature type="transmembrane region" description="Helical" evidence="1">
    <location>
        <begin position="313"/>
        <end position="332"/>
    </location>
</feature>
<feature type="transmembrane region" description="Helical" evidence="1">
    <location>
        <begin position="243"/>
        <end position="266"/>
    </location>
</feature>
<reference evidence="3 4" key="1">
    <citation type="journal article" date="2018" name="Aquat. Microb. Ecol.">
        <title>Gammaproteobacterial methanotrophs dominate.</title>
        <authorList>
            <person name="Rissanen A.J."/>
            <person name="Saarenheimo J."/>
            <person name="Tiirola M."/>
            <person name="Peura S."/>
            <person name="Aalto S.L."/>
            <person name="Karvinen A."/>
            <person name="Nykanen H."/>
        </authorList>
    </citation>
    <scope>NUCLEOTIDE SEQUENCE [LARGE SCALE GENOMIC DNA]</scope>
    <source>
        <strain evidence="3">AMbin10</strain>
    </source>
</reference>
<dbReference type="AlphaFoldDB" id="A0A2W4RUM4"/>
<gene>
    <name evidence="3" type="ORF">DM484_00770</name>
</gene>
<feature type="transmembrane region" description="Helical" evidence="1">
    <location>
        <begin position="180"/>
        <end position="199"/>
    </location>
</feature>
<feature type="transmembrane region" description="Helical" evidence="1">
    <location>
        <begin position="12"/>
        <end position="31"/>
    </location>
</feature>
<feature type="domain" description="DUF4010" evidence="2">
    <location>
        <begin position="189"/>
        <end position="398"/>
    </location>
</feature>
<sequence>MEPILPSAAPLLPALLSAFLLTLAMSFLLGLGLREYYLVAKKTYYFGSTRTCTLIGILGFVLFQLQPNGWYYLGGLLALTVLLGIYYQAKAALQQPGMIGILIAILCYLIGPIALGFPGWFLILFTISTLFVLNAKEKINLLTEKLGNEEIVSLGKFLVLSGVILPLTPQTPIADFIPVSFHQTWLAVVVISGISYLGYLVQTYLLKGQGILLTGAIGGVYSSTATTVVLSRQSNNYPAGSNAPAAAIVLATAMMYPRLLVVIGIFKFSLAIALLPVFSGLAVLGGGLAFWLQRGNASAKNPLTVTTSPKNPLELTSALFFAFLFMVITAVTKYSIGLYADRGLIWMSFFAGFADIDPFVLSLVQGKFVAGQGILLKAIVTATASNNLLKAVYAIALGGRHTGFLAGGTLVGLACLTIAYGILWG</sequence>
<feature type="transmembrane region" description="Helical" evidence="1">
    <location>
        <begin position="344"/>
        <end position="364"/>
    </location>
</feature>
<feature type="transmembrane region" description="Helical" evidence="1">
    <location>
        <begin position="43"/>
        <end position="63"/>
    </location>
</feature>
<name>A0A2W4RUM4_9GAMM</name>
<protein>
    <recommendedName>
        <fullName evidence="2">DUF4010 domain-containing protein</fullName>
    </recommendedName>
</protein>
<dbReference type="Pfam" id="PF13194">
    <property type="entry name" value="DUF4010"/>
    <property type="match status" value="1"/>
</dbReference>
<feature type="transmembrane region" description="Helical" evidence="1">
    <location>
        <begin position="69"/>
        <end position="87"/>
    </location>
</feature>